<evidence type="ECO:0000259" key="4">
    <source>
        <dbReference type="Pfam" id="PF25881"/>
    </source>
</evidence>
<feature type="chain" id="PRO_5046560143" evidence="3">
    <location>
        <begin position="20"/>
        <end position="404"/>
    </location>
</feature>
<dbReference type="NCBIfam" id="TIGR01730">
    <property type="entry name" value="RND_mfp"/>
    <property type="match status" value="1"/>
</dbReference>
<dbReference type="InterPro" id="IPR058637">
    <property type="entry name" value="YknX-like_C"/>
</dbReference>
<dbReference type="InterPro" id="IPR059052">
    <property type="entry name" value="HH_YbhG-like"/>
</dbReference>
<gene>
    <name evidence="6" type="ORF">ACJDU8_24750</name>
</gene>
<dbReference type="PANTHER" id="PTHR30469">
    <property type="entry name" value="MULTIDRUG RESISTANCE PROTEIN MDTA"/>
    <property type="match status" value="1"/>
</dbReference>
<keyword evidence="3" id="KW-0732">Signal</keyword>
<dbReference type="Pfam" id="PF25989">
    <property type="entry name" value="YknX_C"/>
    <property type="match status" value="1"/>
</dbReference>
<evidence type="ECO:0000256" key="1">
    <source>
        <dbReference type="ARBA" id="ARBA00009477"/>
    </source>
</evidence>
<evidence type="ECO:0000313" key="7">
    <source>
        <dbReference type="Proteomes" id="UP001623660"/>
    </source>
</evidence>
<organism evidence="6 7">
    <name type="scientific">Candidatus Clostridium eludens</name>
    <dbReference type="NCBI Taxonomy" id="3381663"/>
    <lineage>
        <taxon>Bacteria</taxon>
        <taxon>Bacillati</taxon>
        <taxon>Bacillota</taxon>
        <taxon>Clostridia</taxon>
        <taxon>Eubacteriales</taxon>
        <taxon>Clostridiaceae</taxon>
        <taxon>Clostridium</taxon>
    </lineage>
</organism>
<feature type="signal peptide" evidence="3">
    <location>
        <begin position="1"/>
        <end position="19"/>
    </location>
</feature>
<feature type="domain" description="YknX-like C-terminal permuted SH3-like" evidence="5">
    <location>
        <begin position="340"/>
        <end position="403"/>
    </location>
</feature>
<comment type="similarity">
    <text evidence="1">Belongs to the membrane fusion protein (MFP) (TC 8.A.1) family.</text>
</comment>
<dbReference type="EMBL" id="JBJHZX010000085">
    <property type="protein sequence ID" value="MFL0198738.1"/>
    <property type="molecule type" value="Genomic_DNA"/>
</dbReference>
<reference evidence="6 7" key="1">
    <citation type="submission" date="2024-11" db="EMBL/GenBank/DDBJ databases">
        <authorList>
            <person name="Heng Y.C."/>
            <person name="Lim A.C.H."/>
            <person name="Lee J.K.Y."/>
            <person name="Kittelmann S."/>
        </authorList>
    </citation>
    <scope>NUCLEOTIDE SEQUENCE [LARGE SCALE GENOMIC DNA]</scope>
    <source>
        <strain evidence="6 7">WILCCON 0269</strain>
    </source>
</reference>
<dbReference type="Gene3D" id="1.10.287.470">
    <property type="entry name" value="Helix hairpin bin"/>
    <property type="match status" value="1"/>
</dbReference>
<feature type="domain" description="YbhG-like alpha-helical hairpin" evidence="4">
    <location>
        <begin position="93"/>
        <end position="212"/>
    </location>
</feature>
<evidence type="ECO:0000313" key="6">
    <source>
        <dbReference type="EMBL" id="MFL0198738.1"/>
    </source>
</evidence>
<name>A0ABW8ST09_9CLOT</name>
<dbReference type="RefSeq" id="WP_406794852.1">
    <property type="nucleotide sequence ID" value="NZ_JBJHZX010000085.1"/>
</dbReference>
<dbReference type="PROSITE" id="PS51257">
    <property type="entry name" value="PROKAR_LIPOPROTEIN"/>
    <property type="match status" value="1"/>
</dbReference>
<dbReference type="Gene3D" id="2.40.420.20">
    <property type="match status" value="1"/>
</dbReference>
<comment type="caution">
    <text evidence="6">The sequence shown here is derived from an EMBL/GenBank/DDBJ whole genome shotgun (WGS) entry which is preliminary data.</text>
</comment>
<dbReference type="Gene3D" id="2.40.30.170">
    <property type="match status" value="1"/>
</dbReference>
<dbReference type="Proteomes" id="UP001623660">
    <property type="component" value="Unassembled WGS sequence"/>
</dbReference>
<dbReference type="InterPro" id="IPR006143">
    <property type="entry name" value="RND_pump_MFP"/>
</dbReference>
<dbReference type="Gene3D" id="2.40.50.100">
    <property type="match status" value="1"/>
</dbReference>
<proteinExistence type="inferred from homology"/>
<evidence type="ECO:0000259" key="5">
    <source>
        <dbReference type="Pfam" id="PF25989"/>
    </source>
</evidence>
<protein>
    <submittedName>
        <fullName evidence="6">Efflux RND transporter periplasmic adaptor subunit</fullName>
    </submittedName>
</protein>
<sequence>MKKKLLSFCCLFISAIILSGCGSKDNSEKTNSKSYPVRILEVKNGNYPVSLEYEGITGGSEVRKLSFKSSARISKIYVYKGQHVKKGDNLVDLDKSDLDFAMEAAKSQMDSASAQYDKAVNGAQAEDINKAEIAVKNAQDNYNYYEDLYNKNVKLYESGAVAKQQLDDIKLQLDSGESTLNSAKQSLEQLQNGSREEDKQALLAQLNTAKADYDSKVNLVQDASLTADTDGYVVDVLCKEGEMQAAGNPVILLRTENQVVTVGLSEDDVKKVAVGTKAQVKIGDATVDGQIINIVQMADETSGTYSTEIKLLSPIDNSKFYIGEDVKVYINVGEKNSILIPISSVLNDGEDYVYVVQGGHAIRKNVTLGDTNEDKVSVEGLEASDKLVVEGMKNIKAGYKVTVR</sequence>
<dbReference type="Pfam" id="PF25881">
    <property type="entry name" value="HH_YBHG"/>
    <property type="match status" value="1"/>
</dbReference>
<evidence type="ECO:0000256" key="3">
    <source>
        <dbReference type="SAM" id="SignalP"/>
    </source>
</evidence>
<dbReference type="SUPFAM" id="SSF111369">
    <property type="entry name" value="HlyD-like secretion proteins"/>
    <property type="match status" value="1"/>
</dbReference>
<keyword evidence="7" id="KW-1185">Reference proteome</keyword>
<feature type="coiled-coil region" evidence="2">
    <location>
        <begin position="173"/>
        <end position="200"/>
    </location>
</feature>
<keyword evidence="2" id="KW-0175">Coiled coil</keyword>
<accession>A0ABW8ST09</accession>
<evidence type="ECO:0000256" key="2">
    <source>
        <dbReference type="SAM" id="Coils"/>
    </source>
</evidence>